<feature type="transmembrane region" description="Helical" evidence="6">
    <location>
        <begin position="193"/>
        <end position="217"/>
    </location>
</feature>
<dbReference type="InterPro" id="IPR001248">
    <property type="entry name" value="Pur-cyt_permease"/>
</dbReference>
<feature type="transmembrane region" description="Helical" evidence="6">
    <location>
        <begin position="163"/>
        <end position="181"/>
    </location>
</feature>
<feature type="transmembrane region" description="Helical" evidence="6">
    <location>
        <begin position="402"/>
        <end position="420"/>
    </location>
</feature>
<dbReference type="AlphaFoldDB" id="A0AA95GZ71"/>
<keyword evidence="3 6" id="KW-0812">Transmembrane</keyword>
<name>A0AA95GZ71_9GAMM</name>
<keyword evidence="7" id="KW-0614">Plasmid</keyword>
<feature type="transmembrane region" description="Helical" evidence="6">
    <location>
        <begin position="263"/>
        <end position="281"/>
    </location>
</feature>
<dbReference type="Proteomes" id="UP001177595">
    <property type="component" value="Plasmid paPv2"/>
</dbReference>
<evidence type="ECO:0000256" key="3">
    <source>
        <dbReference type="ARBA" id="ARBA00022692"/>
    </source>
</evidence>
<feature type="transmembrane region" description="Helical" evidence="6">
    <location>
        <begin position="91"/>
        <end position="114"/>
    </location>
</feature>
<organism evidence="7 8">
    <name type="scientific">Arsenophonus nasoniae</name>
    <name type="common">son-killer infecting Nasonia vitripennis</name>
    <dbReference type="NCBI Taxonomy" id="638"/>
    <lineage>
        <taxon>Bacteria</taxon>
        <taxon>Pseudomonadati</taxon>
        <taxon>Pseudomonadota</taxon>
        <taxon>Gammaproteobacteria</taxon>
        <taxon>Enterobacterales</taxon>
        <taxon>Morganellaceae</taxon>
        <taxon>Arsenophonus</taxon>
    </lineage>
</organism>
<dbReference type="GO" id="GO:0005886">
    <property type="term" value="C:plasma membrane"/>
    <property type="evidence" value="ECO:0007669"/>
    <property type="project" value="TreeGrafter"/>
</dbReference>
<keyword evidence="4 6" id="KW-1133">Transmembrane helix</keyword>
<feature type="transmembrane region" description="Helical" evidence="6">
    <location>
        <begin position="378"/>
        <end position="396"/>
    </location>
</feature>
<dbReference type="GO" id="GO:0015209">
    <property type="term" value="F:cytosine transmembrane transporter activity"/>
    <property type="evidence" value="ECO:0007669"/>
    <property type="project" value="InterPro"/>
</dbReference>
<dbReference type="InterPro" id="IPR030191">
    <property type="entry name" value="CodB"/>
</dbReference>
<feature type="transmembrane region" description="Helical" evidence="6">
    <location>
        <begin position="53"/>
        <end position="79"/>
    </location>
</feature>
<dbReference type="PANTHER" id="PTHR30569">
    <property type="entry name" value="CYTOSINE TRANSPORTER CODB"/>
    <property type="match status" value="1"/>
</dbReference>
<evidence type="ECO:0000256" key="5">
    <source>
        <dbReference type="ARBA" id="ARBA00023136"/>
    </source>
</evidence>
<evidence type="ECO:0000256" key="1">
    <source>
        <dbReference type="ARBA" id="ARBA00004141"/>
    </source>
</evidence>
<evidence type="ECO:0000256" key="6">
    <source>
        <dbReference type="SAM" id="Phobius"/>
    </source>
</evidence>
<accession>A0AA95GZ71</accession>
<keyword evidence="5 6" id="KW-0472">Membrane</keyword>
<proteinExistence type="inferred from homology"/>
<dbReference type="PANTHER" id="PTHR30569:SF0">
    <property type="entry name" value="CYTOSINE PERMEASE"/>
    <property type="match status" value="1"/>
</dbReference>
<feature type="transmembrane region" description="Helical" evidence="6">
    <location>
        <begin position="309"/>
        <end position="329"/>
    </location>
</feature>
<sequence>MIMKNISNDVYHLIRLPKEAKVSLLSLTLVRMGGATALPQFMLGATLGHSMTFWEAMLATCLGSLLIEFISFGLGYAGMKEGLSTSLLSRWCGFGRIGSAIFGIAIAISSIGWFGVQNSILAEGISHVLNDKLSFSWIAVFSGVFLTFLVASGFKALTWTAKISVPLFFIVIFYIFLSLIYNDNIVIKSYSNISNLNITQAVTIVAGGFMVATLTTPDISRYCKTKSHLFWMITLCIIVGEFFINGISVLIAQSLNTADIVDILTINAGIIGLVSVILSVVKVNDINLYTSSLGISNSLEILTGKKFDYFKITIFVGLAGTVLSMAGILNHFIDFLSMLGVIFPPIAGVMLVDYYILKTSRKILDETREKGLLPDDSQTPLIGWSAIIACIIGTVVGVFFKFGIPSLNSILVAGVVYWLLMKKR</sequence>
<dbReference type="EMBL" id="CP123506">
    <property type="protein sequence ID" value="WGM03520.1"/>
    <property type="molecule type" value="Genomic_DNA"/>
</dbReference>
<feature type="transmembrane region" description="Helical" evidence="6">
    <location>
        <begin position="229"/>
        <end position="251"/>
    </location>
</feature>
<dbReference type="CDD" id="cd11484">
    <property type="entry name" value="SLC-NCS1sbd_CobB-like"/>
    <property type="match status" value="1"/>
</dbReference>
<feature type="transmembrane region" description="Helical" evidence="6">
    <location>
        <begin position="134"/>
        <end position="151"/>
    </location>
</feature>
<evidence type="ECO:0000256" key="2">
    <source>
        <dbReference type="ARBA" id="ARBA00008974"/>
    </source>
</evidence>
<evidence type="ECO:0000256" key="4">
    <source>
        <dbReference type="ARBA" id="ARBA00022989"/>
    </source>
</evidence>
<feature type="transmembrane region" description="Helical" evidence="6">
    <location>
        <begin position="335"/>
        <end position="357"/>
    </location>
</feature>
<protein>
    <submittedName>
        <fullName evidence="7">Cytosine permease</fullName>
    </submittedName>
</protein>
<geneLocation type="plasmid" evidence="7 8">
    <name>paPv2</name>
</geneLocation>
<comment type="subcellular location">
    <subcellularLocation>
        <location evidence="1">Membrane</location>
        <topology evidence="1">Multi-pass membrane protein</topology>
    </subcellularLocation>
</comment>
<dbReference type="Pfam" id="PF02133">
    <property type="entry name" value="Transp_cyt_pur"/>
    <property type="match status" value="1"/>
</dbReference>
<dbReference type="Gene3D" id="1.10.4160.10">
    <property type="entry name" value="Hydantoin permease"/>
    <property type="match status" value="1"/>
</dbReference>
<reference evidence="7" key="1">
    <citation type="submission" date="2023-04" db="EMBL/GenBank/DDBJ databases">
        <title>Genome dynamics across the evolutionary transition to endosymbiosis.</title>
        <authorList>
            <person name="Siozios S."/>
            <person name="Nadal-Jimenez P."/>
            <person name="Azagi T."/>
            <person name="Sprong H."/>
            <person name="Frost C.L."/>
            <person name="Parratt S.R."/>
            <person name="Taylor G."/>
            <person name="Brettell L."/>
            <person name="Lew K.C."/>
            <person name="Croft L."/>
            <person name="King K.C."/>
            <person name="Brockhurst M.A."/>
            <person name="Hypsa V."/>
            <person name="Novakova E."/>
            <person name="Darby A.C."/>
            <person name="Hurst G.D.D."/>
        </authorList>
    </citation>
    <scope>NUCLEOTIDE SEQUENCE</scope>
    <source>
        <strain evidence="7">APv</strain>
        <plasmid evidence="7">paPv2</plasmid>
    </source>
</reference>
<gene>
    <name evidence="7" type="ORF">QE210_18775</name>
</gene>
<evidence type="ECO:0000313" key="7">
    <source>
        <dbReference type="EMBL" id="WGM03520.1"/>
    </source>
</evidence>
<evidence type="ECO:0000313" key="8">
    <source>
        <dbReference type="Proteomes" id="UP001177595"/>
    </source>
</evidence>
<comment type="similarity">
    <text evidence="2">Belongs to the purine-cytosine permease (2.A.39) family.</text>
</comment>